<evidence type="ECO:0008006" key="4">
    <source>
        <dbReference type="Google" id="ProtNLM"/>
    </source>
</evidence>
<sequence>MKKLLFVLMLAGAAAGLVYAFTLGRQEIAGERVADSPVDAPTRVRIGKDGTVVCCNAEEREREHIELGELVVTAHQPSVRVYGTVLDPQDLIDLRGQLEAARADIEKSAAAVEMTRLDRDRQKALYDQPRAVSEKNLQLAENAYLTEQATLAAGRSRVATWESTCLRQWGPVIGDAMLGESAASEKWRGMKNALLLLTLPQDAGTKAAPTVRVREPGGREYVAKWISAAPRIDPKLQGRSHFYEVENGGEELAPAINLEGAMSCGEERQGVVVPYDAVVWQGGRAWAYQQREADEFARREVPTGERTDGGFFQAGGKGGDTYVLRGAQVLLSEEFRSQVEIND</sequence>
<reference evidence="2" key="1">
    <citation type="submission" date="2021-04" db="EMBL/GenBank/DDBJ databases">
        <title>Luteolibacter sp. 32A isolated from the skin of an Anderson's salamander (Ambystoma andersonii).</title>
        <authorList>
            <person name="Spergser J."/>
            <person name="Busse H.-J."/>
        </authorList>
    </citation>
    <scope>NUCLEOTIDE SEQUENCE</scope>
    <source>
        <strain evidence="2">32A</strain>
    </source>
</reference>
<accession>A0A975J383</accession>
<dbReference type="AlphaFoldDB" id="A0A975J383"/>
<feature type="signal peptide" evidence="1">
    <location>
        <begin position="1"/>
        <end position="20"/>
    </location>
</feature>
<proteinExistence type="predicted"/>
<name>A0A975J383_9BACT</name>
<dbReference type="KEGG" id="lamb:KBB96_10160"/>
<evidence type="ECO:0000313" key="3">
    <source>
        <dbReference type="Proteomes" id="UP000676169"/>
    </source>
</evidence>
<dbReference type="EMBL" id="CP073100">
    <property type="protein sequence ID" value="QUE53242.1"/>
    <property type="molecule type" value="Genomic_DNA"/>
</dbReference>
<feature type="chain" id="PRO_5037399624" description="Efflux RND transporter periplasmic adaptor subunit" evidence="1">
    <location>
        <begin position="21"/>
        <end position="343"/>
    </location>
</feature>
<keyword evidence="3" id="KW-1185">Reference proteome</keyword>
<organism evidence="2 3">
    <name type="scientific">Luteolibacter ambystomatis</name>
    <dbReference type="NCBI Taxonomy" id="2824561"/>
    <lineage>
        <taxon>Bacteria</taxon>
        <taxon>Pseudomonadati</taxon>
        <taxon>Verrucomicrobiota</taxon>
        <taxon>Verrucomicrobiia</taxon>
        <taxon>Verrucomicrobiales</taxon>
        <taxon>Verrucomicrobiaceae</taxon>
        <taxon>Luteolibacter</taxon>
    </lineage>
</organism>
<dbReference type="RefSeq" id="WP_211634584.1">
    <property type="nucleotide sequence ID" value="NZ_CP073100.1"/>
</dbReference>
<keyword evidence="1" id="KW-0732">Signal</keyword>
<protein>
    <recommendedName>
        <fullName evidence="4">Efflux RND transporter periplasmic adaptor subunit</fullName>
    </recommendedName>
</protein>
<evidence type="ECO:0000313" key="2">
    <source>
        <dbReference type="EMBL" id="QUE53242.1"/>
    </source>
</evidence>
<evidence type="ECO:0000256" key="1">
    <source>
        <dbReference type="SAM" id="SignalP"/>
    </source>
</evidence>
<gene>
    <name evidence="2" type="ORF">KBB96_10160</name>
</gene>
<dbReference type="Proteomes" id="UP000676169">
    <property type="component" value="Chromosome"/>
</dbReference>
<dbReference type="Gene3D" id="2.40.420.20">
    <property type="match status" value="1"/>
</dbReference>